<evidence type="ECO:0000313" key="3">
    <source>
        <dbReference type="Proteomes" id="UP000015524"/>
    </source>
</evidence>
<comment type="caution">
    <text evidence="2">The sequence shown here is derived from an EMBL/GenBank/DDBJ whole genome shotgun (WGS) entry which is preliminary data.</text>
</comment>
<accession>T0HRV1</accession>
<feature type="compositionally biased region" description="Basic and acidic residues" evidence="1">
    <location>
        <begin position="95"/>
        <end position="105"/>
    </location>
</feature>
<reference evidence="2 3" key="1">
    <citation type="journal article" date="2013" name="Genome Announc.">
        <title>Draft Genome Sequence of a Hexachlorocyclohexane-Degrading Bacterium, Sphingobium baderi Strain LL03T.</title>
        <authorList>
            <person name="Kaur J."/>
            <person name="Verma H."/>
            <person name="Tripathi C."/>
            <person name="Khurana J.P."/>
            <person name="Lal R."/>
        </authorList>
    </citation>
    <scope>NUCLEOTIDE SEQUENCE [LARGE SCALE GENOMIC DNA]</scope>
    <source>
        <strain evidence="2 3">LL03</strain>
    </source>
</reference>
<dbReference type="EMBL" id="ATIB01000050">
    <property type="protein sequence ID" value="EQB02065.1"/>
    <property type="molecule type" value="Genomic_DNA"/>
</dbReference>
<dbReference type="Pfam" id="PF06986">
    <property type="entry name" value="F_T4SS_TraN"/>
    <property type="match status" value="1"/>
</dbReference>
<dbReference type="Proteomes" id="UP000015524">
    <property type="component" value="Unassembled WGS sequence"/>
</dbReference>
<dbReference type="PATRIC" id="fig|1114964.3.peg.1681"/>
<feature type="region of interest" description="Disordered" evidence="1">
    <location>
        <begin position="95"/>
        <end position="117"/>
    </location>
</feature>
<dbReference type="eggNOG" id="COG2165">
    <property type="taxonomic scope" value="Bacteria"/>
</dbReference>
<gene>
    <name evidence="2" type="ORF">L485_08625</name>
</gene>
<sequence length="912" mass="97146">MTVNQAREEGKALGNAMRSDDAWIPRNDAQAAMVPGYQGMDLPQADYFGDPDRLVNDSNALKGSSDIYRIATDADKVRPTFSDEELEDVTARARQIESDPTEHLGGEQIGGSSGECTPLPAQEQQVFHDATCDMGVVVTSVPSETVYSCPAGWTLDGTSCSMTEVIQASISYSCDAGWTLDGSRCAQSEPASVSAYSCPAGWTLNGSRCSQTVSQGADQTGYSCPNGYNLAGSVCQTTVTIGATPVYSCPSDYSLSGTTCVRNFSYAATATYSCDPGWTLGGTTCTRQLSQPATESYSCPPGYSLENGNCSQSANYQATATYSCPSGGTVQGDKCVTTSTTSATPAYACPYYYYNPSGFSGGPHCVMRKAEFASRKCAPTGTNPGSIEFLREEKKYGDRWCLYKPLTTYTCPSAFWNFDPAYNQCVSNVVQNGVVTYTCPQGGSLQGTTCYRTNVTGASVTYVCPAGYALSGRTCVRSEYKQANVQYSCPGSGSLSGTTCTVNEQIAASVSYACPSGYALNGTSCSRTDTLPGMPVYSCPTGYLLNGTSCTRTEDQAATPIYSCPTGFVLSGTQCTASVAAQPIYYCPANFTLSGHTCSQAHSQAAASHQQCPAGAIASPDGGCHTEDPQNDCGELQGNPQCSWQYDNCLDEEPSGEGCRMMEKVYRCPVPGGKAEQPPSYVCGDDVYCINGDCEAITREASDEFKDALVALKAIDTAGKDFDPDDMHVFPGARDTCHKPIFGVVNCCAGKVSGLLPLGIGGAALSGAISGNVAVLAGVATQFLTTFMCSTEEKMLDVKDRMGFCTFVGSYCSSSMLGVCTTKRKTYCCFESKLSRILQEQGRPQIGKPFGKPKNEQCEGFTVDEFARLDLSKMDFTDVYSDFMDAARMPDEAQTMSDIQQKIQDYYELHGQ</sequence>
<dbReference type="AlphaFoldDB" id="T0HRV1"/>
<protein>
    <recommendedName>
        <fullName evidence="4">Conjugal transfer protein TraN</fullName>
    </recommendedName>
</protein>
<evidence type="ECO:0008006" key="4">
    <source>
        <dbReference type="Google" id="ProtNLM"/>
    </source>
</evidence>
<dbReference type="InterPro" id="IPR014121">
    <property type="entry name" value="TraN_Ftype"/>
</dbReference>
<evidence type="ECO:0000256" key="1">
    <source>
        <dbReference type="SAM" id="MobiDB-lite"/>
    </source>
</evidence>
<feature type="compositionally biased region" description="Basic and acidic residues" evidence="1">
    <location>
        <begin position="1"/>
        <end position="11"/>
    </location>
</feature>
<organism evidence="2 3">
    <name type="scientific">Sphingobium baderi LL03</name>
    <dbReference type="NCBI Taxonomy" id="1114964"/>
    <lineage>
        <taxon>Bacteria</taxon>
        <taxon>Pseudomonadati</taxon>
        <taxon>Pseudomonadota</taxon>
        <taxon>Alphaproteobacteria</taxon>
        <taxon>Sphingomonadales</taxon>
        <taxon>Sphingomonadaceae</taxon>
        <taxon>Sphingobium</taxon>
    </lineage>
</organism>
<proteinExistence type="predicted"/>
<feature type="region of interest" description="Disordered" evidence="1">
    <location>
        <begin position="1"/>
        <end position="21"/>
    </location>
</feature>
<evidence type="ECO:0000313" key="2">
    <source>
        <dbReference type="EMBL" id="EQB02065.1"/>
    </source>
</evidence>
<keyword evidence="3" id="KW-1185">Reference proteome</keyword>
<name>T0HRV1_9SPHN</name>